<organism evidence="3 4">
    <name type="scientific">Streptomyces melanogenes</name>
    <dbReference type="NCBI Taxonomy" id="67326"/>
    <lineage>
        <taxon>Bacteria</taxon>
        <taxon>Bacillati</taxon>
        <taxon>Actinomycetota</taxon>
        <taxon>Actinomycetes</taxon>
        <taxon>Kitasatosporales</taxon>
        <taxon>Streptomycetaceae</taxon>
        <taxon>Streptomyces</taxon>
    </lineage>
</organism>
<dbReference type="InterPro" id="IPR019734">
    <property type="entry name" value="TPR_rpt"/>
</dbReference>
<dbReference type="Pfam" id="PF13374">
    <property type="entry name" value="TPR_10"/>
    <property type="match status" value="1"/>
</dbReference>
<evidence type="ECO:0000256" key="1">
    <source>
        <dbReference type="PROSITE-ProRule" id="PRU00339"/>
    </source>
</evidence>
<dbReference type="SUPFAM" id="SSF48452">
    <property type="entry name" value="TPR-like"/>
    <property type="match status" value="2"/>
</dbReference>
<dbReference type="PROSITE" id="PS50005">
    <property type="entry name" value="TPR"/>
    <property type="match status" value="1"/>
</dbReference>
<proteinExistence type="predicted"/>
<dbReference type="SUPFAM" id="SSF52540">
    <property type="entry name" value="P-loop containing nucleoside triphosphate hydrolases"/>
    <property type="match status" value="1"/>
</dbReference>
<dbReference type="InterPro" id="IPR027417">
    <property type="entry name" value="P-loop_NTPase"/>
</dbReference>
<evidence type="ECO:0000313" key="4">
    <source>
        <dbReference type="Proteomes" id="UP001432060"/>
    </source>
</evidence>
<accession>A0ABZ1XKG7</accession>
<sequence>MTEPLSERLLVDLRDDGRVQVSSWPAAEHSPGPAGEPVELVWPLDEQEMADLRWYLEQYLRMPFGVYEQRGPRVAERLPEWGARIFSALFATDEAKTAYTEARTRGGRLEIVLRSGSAERLGLPWELMADPARPVPIALDQVAISRSLRTADTRHVFTVPGSRLRVLMVISRPDGEADVGYQMIARPLLRRLEAVRGSVELVVLRPPTLERLEEVLARAREDGEPFQVVHFDGHGVFGPPPASGGWGPMMFQQSGPQGMLAFEKTGGGSDLVPAGRVAQVLAGAQVPVAVLNACQSAVVGSQVEAAVATRLMQEGVASVVAMAYSVYAVAAAEFMAAFYERLFAGDRMAEAVAAGRRRLALNDERPSLKGMLPLDDWMVPVFYTRSEVRFPGLRTERDSAESLDGILDAIRGRPEGGQEAGPGQELAPEGEFIGRDALFYRLDVAARLQRVVVLHGPGGTGKTELAKAFGRWCRDTGAVDRPEWVIWHSFEPGVASFGLDGVVNAIGRRVFAEKYDTQFVLLDAAQRQEAVERALKTRRVLLLWDNFESVRAMPDPGQATPPLPEREQGEMRAFLSRLARDSRASVVITSRSDEDWLGEHVRRIRVDGLDTEEATQYAEHLLAPYPHTRRARESRAFGEVMQWLDGHPLSMRLVLPHLDTTSAADLLDGLRGVRALPGNGGGGRTTSLAASIAYSFDHLAEEDQRALTVLSLLQGVADANVLGIFSGMNGVPEPFAGRTAEEWKQLLDRASALGLLSPGAVGTYRIHPALPAYLADRWKAQAADAYGDQRTATVRALLDAHVVFSSRLSEWLDGEHAQLAVTLVAAHRRMLGSMLGSALDQRMWAHAQFIVQLLDVYWDMRGLVEEARGWTARIRLAVEGPAGSPLDLDTPAGALWAYTTGSQANRDLLAGQLEQAESTYRSHVKAMLAGRDTPAQRKKLASVYHQIGMVAQHRGRLTDAEEWYLKSLDIEELIDNQDGMASSYHQLGIVSQLRGRMTEAEEWYQKSLTIAETRSNRHAIMRSYHSLGMVAQHRGRQNEAEEWYHKSRAIAESLGNRPAMSTSYHQLGIVSQLRGRMTEAEEWFHSSLAIAESLGNRPSMSGSYHQLGVVSQVQGRLAEAEEWYRKSIAIKEDLGDLASVANGYHQLGAVDHMRGRLEGAEHWYRKSLDIEEELGNRPGMATSYHSLALIAQLRGRSAEAEEGCRKALAIWKDLEDLPGLALTCGTLGTLALEQNRPDSALEWMVRCVSQFEEVPHPETGSGLRLLQQLTRLLGLPALEQTWQSVTGNPLPTAVRQYVLAPDSHSTDRPQEPRT</sequence>
<dbReference type="RefSeq" id="WP_329399832.1">
    <property type="nucleotide sequence ID" value="NZ_CP109019.1"/>
</dbReference>
<dbReference type="InterPro" id="IPR041617">
    <property type="entry name" value="TPR_MalT"/>
</dbReference>
<protein>
    <submittedName>
        <fullName evidence="3">Tetratricopeptide repeat protein</fullName>
    </submittedName>
</protein>
<dbReference type="Gene3D" id="1.25.40.10">
    <property type="entry name" value="Tetratricopeptide repeat domain"/>
    <property type="match status" value="2"/>
</dbReference>
<dbReference type="InterPro" id="IPR011990">
    <property type="entry name" value="TPR-like_helical_dom_sf"/>
</dbReference>
<dbReference type="SMART" id="SM00382">
    <property type="entry name" value="AAA"/>
    <property type="match status" value="1"/>
</dbReference>
<keyword evidence="1" id="KW-0802">TPR repeat</keyword>
<evidence type="ECO:0000313" key="3">
    <source>
        <dbReference type="EMBL" id="WUT83867.1"/>
    </source>
</evidence>
<name>A0ABZ1XKG7_9ACTN</name>
<dbReference type="PANTHER" id="PTHR47691">
    <property type="entry name" value="REGULATOR-RELATED"/>
    <property type="match status" value="1"/>
</dbReference>
<dbReference type="SMART" id="SM00028">
    <property type="entry name" value="TPR"/>
    <property type="match status" value="8"/>
</dbReference>
<dbReference type="Pfam" id="PF12770">
    <property type="entry name" value="CHAT"/>
    <property type="match status" value="1"/>
</dbReference>
<dbReference type="Proteomes" id="UP001432060">
    <property type="component" value="Chromosome"/>
</dbReference>
<dbReference type="InterPro" id="IPR003593">
    <property type="entry name" value="AAA+_ATPase"/>
</dbReference>
<reference evidence="3" key="1">
    <citation type="submission" date="2022-10" db="EMBL/GenBank/DDBJ databases">
        <title>The complete genomes of actinobacterial strains from the NBC collection.</title>
        <authorList>
            <person name="Joergensen T.S."/>
            <person name="Alvarez Arevalo M."/>
            <person name="Sterndorff E.B."/>
            <person name="Faurdal D."/>
            <person name="Vuksanovic O."/>
            <person name="Mourched A.-S."/>
            <person name="Charusanti P."/>
            <person name="Shaw S."/>
            <person name="Blin K."/>
            <person name="Weber T."/>
        </authorList>
    </citation>
    <scope>NUCLEOTIDE SEQUENCE</scope>
    <source>
        <strain evidence="3">NBC_00668</strain>
    </source>
</reference>
<gene>
    <name evidence="3" type="ORF">OG515_17545</name>
</gene>
<dbReference type="InterPro" id="IPR024983">
    <property type="entry name" value="CHAT_dom"/>
</dbReference>
<dbReference type="PANTHER" id="PTHR47691:SF3">
    <property type="entry name" value="HTH-TYPE TRANSCRIPTIONAL REGULATOR RV0890C-RELATED"/>
    <property type="match status" value="1"/>
</dbReference>
<dbReference type="EMBL" id="CP109019">
    <property type="protein sequence ID" value="WUT83867.1"/>
    <property type="molecule type" value="Genomic_DNA"/>
</dbReference>
<feature type="domain" description="AAA+ ATPase" evidence="2">
    <location>
        <begin position="448"/>
        <end position="619"/>
    </location>
</feature>
<dbReference type="Pfam" id="PF13424">
    <property type="entry name" value="TPR_12"/>
    <property type="match status" value="1"/>
</dbReference>
<dbReference type="Pfam" id="PF17874">
    <property type="entry name" value="TPR_MalT"/>
    <property type="match status" value="1"/>
</dbReference>
<keyword evidence="4" id="KW-1185">Reference proteome</keyword>
<feature type="repeat" description="TPR" evidence="1">
    <location>
        <begin position="981"/>
        <end position="1014"/>
    </location>
</feature>
<dbReference type="Gene3D" id="3.40.50.300">
    <property type="entry name" value="P-loop containing nucleotide triphosphate hydrolases"/>
    <property type="match status" value="1"/>
</dbReference>
<evidence type="ECO:0000259" key="2">
    <source>
        <dbReference type="SMART" id="SM00382"/>
    </source>
</evidence>